<dbReference type="Proteomes" id="UP001189429">
    <property type="component" value="Unassembled WGS sequence"/>
</dbReference>
<reference evidence="1" key="1">
    <citation type="submission" date="2023-10" db="EMBL/GenBank/DDBJ databases">
        <authorList>
            <person name="Chen Y."/>
            <person name="Shah S."/>
            <person name="Dougan E. K."/>
            <person name="Thang M."/>
            <person name="Chan C."/>
        </authorList>
    </citation>
    <scope>NUCLEOTIDE SEQUENCE [LARGE SCALE GENOMIC DNA]</scope>
</reference>
<dbReference type="EMBL" id="CAUYUJ010008669">
    <property type="protein sequence ID" value="CAK0824604.1"/>
    <property type="molecule type" value="Genomic_DNA"/>
</dbReference>
<evidence type="ECO:0000313" key="2">
    <source>
        <dbReference type="Proteomes" id="UP001189429"/>
    </source>
</evidence>
<dbReference type="Gene3D" id="2.130.10.10">
    <property type="entry name" value="YVTN repeat-like/Quinoprotein amine dehydrogenase"/>
    <property type="match status" value="1"/>
</dbReference>
<comment type="caution">
    <text evidence="1">The sequence shown here is derived from an EMBL/GenBank/DDBJ whole genome shotgun (WGS) entry which is preliminary data.</text>
</comment>
<organism evidence="1 2">
    <name type="scientific">Prorocentrum cordatum</name>
    <dbReference type="NCBI Taxonomy" id="2364126"/>
    <lineage>
        <taxon>Eukaryota</taxon>
        <taxon>Sar</taxon>
        <taxon>Alveolata</taxon>
        <taxon>Dinophyceae</taxon>
        <taxon>Prorocentrales</taxon>
        <taxon>Prorocentraceae</taxon>
        <taxon>Prorocentrum</taxon>
    </lineage>
</organism>
<dbReference type="InterPro" id="IPR011047">
    <property type="entry name" value="Quinoprotein_ADH-like_sf"/>
</dbReference>
<name>A0ABN9RYV4_9DINO</name>
<protein>
    <submittedName>
        <fullName evidence="1">Uncharacterized protein</fullName>
    </submittedName>
</protein>
<evidence type="ECO:0000313" key="1">
    <source>
        <dbReference type="EMBL" id="CAK0824604.1"/>
    </source>
</evidence>
<dbReference type="SUPFAM" id="SSF50998">
    <property type="entry name" value="Quinoprotein alcohol dehydrogenase-like"/>
    <property type="match status" value="1"/>
</dbReference>
<dbReference type="InterPro" id="IPR015943">
    <property type="entry name" value="WD40/YVTN_repeat-like_dom_sf"/>
</dbReference>
<sequence length="254" mass="27057">MSTVADILGPPVGRLGAAAAYDPGHNLLFTLGVQHYSKMNFQMGDALGEQGKYCNPYVAPGILPYCWTWPGTKGFVRAYNATSGNRKWETSTAEPPASATSGQVKTATPGVMATRLVVTMGFNCHHNSPTQIWVLDPHNGHVRWERDGPTLWSAYCAGDREGADIRRVMGGRAACTPNSWSAPVLDSEGNVFVGNQVGVLQKWGSPSGRTVDVQLLSSLTTGVAFQDSAIAFGDGIMAVSTCTSLIVFQTNSTD</sequence>
<accession>A0ABN9RYV4</accession>
<gene>
    <name evidence="1" type="ORF">PCOR1329_LOCUS24978</name>
</gene>
<keyword evidence="2" id="KW-1185">Reference proteome</keyword>
<proteinExistence type="predicted"/>